<dbReference type="OMA" id="FACERAQ"/>
<proteinExistence type="evidence at transcript level"/>
<reference evidence="3" key="1">
    <citation type="journal article" date="2008" name="BMC Genomics">
        <title>A conifer genomics resource of 200,000 spruce (Picea spp.) ESTs and 6,464 high-quality, sequence-finished full-length cDNAs for Sitka spruce (Picea sitchensis).</title>
        <authorList>
            <person name="Ralph S.G."/>
            <person name="Chun H.J."/>
            <person name="Kolosova N."/>
            <person name="Cooper D."/>
            <person name="Oddy C."/>
            <person name="Ritland C.E."/>
            <person name="Kirkpatrick R."/>
            <person name="Moore R."/>
            <person name="Barber S."/>
            <person name="Holt R.A."/>
            <person name="Jones S.J."/>
            <person name="Marra M.A."/>
            <person name="Douglas C.J."/>
            <person name="Ritland K."/>
            <person name="Bohlmann J."/>
        </authorList>
    </citation>
    <scope>NUCLEOTIDE SEQUENCE</scope>
    <source>
        <tissue evidence="3">Green portion of the leader tissue</tissue>
    </source>
</reference>
<organism evidence="3">
    <name type="scientific">Picea sitchensis</name>
    <name type="common">Sitka spruce</name>
    <name type="synonym">Pinus sitchensis</name>
    <dbReference type="NCBI Taxonomy" id="3332"/>
    <lineage>
        <taxon>Eukaryota</taxon>
        <taxon>Viridiplantae</taxon>
        <taxon>Streptophyta</taxon>
        <taxon>Embryophyta</taxon>
        <taxon>Tracheophyta</taxon>
        <taxon>Spermatophyta</taxon>
        <taxon>Pinopsida</taxon>
        <taxon>Pinidae</taxon>
        <taxon>Conifers I</taxon>
        <taxon>Pinales</taxon>
        <taxon>Pinaceae</taxon>
        <taxon>Picea</taxon>
    </lineage>
</organism>
<feature type="transmembrane region" description="Helical" evidence="2">
    <location>
        <begin position="189"/>
        <end position="210"/>
    </location>
</feature>
<name>A9NRQ6_PICSI</name>
<keyword evidence="2" id="KW-0812">Transmembrane</keyword>
<protein>
    <submittedName>
        <fullName evidence="3">Uncharacterized protein</fullName>
    </submittedName>
</protein>
<dbReference type="AlphaFoldDB" id="A9NRQ6"/>
<keyword evidence="2" id="KW-0472">Membrane</keyword>
<sequence>MQHLMAARIDNLPAAFACERAQNSSISRLSDSTATNYGMQQHPQTFRIYCRMKNRHRSPFKAHTRQPFRSSTIEDALITSWALYNYNAKDESNSSKASPDNKSPPSHQSMESPPGSFQQEDSKPAEDGQESTIFIADFQDRNGRRNSRAGNPSMSLSQSLDRPLDGGYTMVAMGPPAALSKQFPGSAGLYMALVFALVGITTAGASLLGLSSSQEECTRCSGYGVERCHLCKCTGSIEYQGEFRHVILCPLCLGSCMKKCTSCDGVRIKKGVPPFLQQEQFRSSKKSKK</sequence>
<feature type="compositionally biased region" description="Polar residues" evidence="1">
    <location>
        <begin position="148"/>
        <end position="160"/>
    </location>
</feature>
<dbReference type="EMBL" id="EF083985">
    <property type="protein sequence ID" value="ABK23317.1"/>
    <property type="molecule type" value="mRNA"/>
</dbReference>
<evidence type="ECO:0000313" key="3">
    <source>
        <dbReference type="EMBL" id="ABK23317.1"/>
    </source>
</evidence>
<feature type="compositionally biased region" description="Polar residues" evidence="1">
    <location>
        <begin position="94"/>
        <end position="119"/>
    </location>
</feature>
<evidence type="ECO:0000256" key="2">
    <source>
        <dbReference type="SAM" id="Phobius"/>
    </source>
</evidence>
<keyword evidence="2" id="KW-1133">Transmembrane helix</keyword>
<accession>A9NRQ6</accession>
<evidence type="ECO:0000256" key="1">
    <source>
        <dbReference type="SAM" id="MobiDB-lite"/>
    </source>
</evidence>
<feature type="region of interest" description="Disordered" evidence="1">
    <location>
        <begin position="90"/>
        <end position="160"/>
    </location>
</feature>